<comment type="caution">
    <text evidence="3">The sequence shown here is derived from an EMBL/GenBank/DDBJ whole genome shotgun (WGS) entry which is preliminary data.</text>
</comment>
<dbReference type="Gene3D" id="1.10.1530.10">
    <property type="match status" value="1"/>
</dbReference>
<gene>
    <name evidence="3" type="ORF">B0I31_13222</name>
</gene>
<dbReference type="InterPro" id="IPR043143">
    <property type="entry name" value="Mal/L-sulf/L-lact_DH-like_NADP"/>
</dbReference>
<dbReference type="PANTHER" id="PTHR11091:SF0">
    <property type="entry name" value="MALATE DEHYDROGENASE"/>
    <property type="match status" value="1"/>
</dbReference>
<dbReference type="InterPro" id="IPR043144">
    <property type="entry name" value="Mal/L-sulf/L-lact_DH-like_ah"/>
</dbReference>
<sequence>MKVTSSELTKLAVRILLDAGTNLVDAKIVANSLVESNLTGHDSHGVRRLVDYVARLRDGRIDPRARPDVDHPRPGTVVVRGNRALGRIAAGVAARELRALTRTHGSGVAVIQDCNHVGRLGEYVGFLAEHDLVALAFGNADPTVAPYGGRERRLGTNPLAWAAPRAADRSPIVVDWATSGVAEGKLAVARDRGERVPEGLVLDADGRPTTDPADFYAGGALLPFGGHKGYGLSVLIEVVGGLLTGMGVGSLPGYRGGFGTVLVAVDIGSLTPVERFREQAELFCRELTRTPPAEGGHEVLVPGEPEARTRRARLRDGIPMTEETWRELHGLLEAKEGTT</sequence>
<dbReference type="AlphaFoldDB" id="A0A2P8HAG3"/>
<dbReference type="Proteomes" id="UP000241118">
    <property type="component" value="Unassembled WGS sequence"/>
</dbReference>
<dbReference type="RefSeq" id="WP_106620521.1">
    <property type="nucleotide sequence ID" value="NZ_PYAX01000032.1"/>
</dbReference>
<dbReference type="InterPro" id="IPR036111">
    <property type="entry name" value="Mal/L-sulfo/L-lacto_DH-like_sf"/>
</dbReference>
<organism evidence="3 4">
    <name type="scientific">Saccharothrix carnea</name>
    <dbReference type="NCBI Taxonomy" id="1280637"/>
    <lineage>
        <taxon>Bacteria</taxon>
        <taxon>Bacillati</taxon>
        <taxon>Actinomycetota</taxon>
        <taxon>Actinomycetes</taxon>
        <taxon>Pseudonocardiales</taxon>
        <taxon>Pseudonocardiaceae</taxon>
        <taxon>Saccharothrix</taxon>
    </lineage>
</organism>
<protein>
    <submittedName>
        <fullName evidence="3">Putative oxidoreductase</fullName>
    </submittedName>
</protein>
<evidence type="ECO:0000256" key="1">
    <source>
        <dbReference type="ARBA" id="ARBA00006056"/>
    </source>
</evidence>
<dbReference type="EMBL" id="PYAX01000032">
    <property type="protein sequence ID" value="PSL43169.1"/>
    <property type="molecule type" value="Genomic_DNA"/>
</dbReference>
<dbReference type="OrthoDB" id="924592at2"/>
<comment type="similarity">
    <text evidence="1">Belongs to the LDH2/MDH2 oxidoreductase family.</text>
</comment>
<dbReference type="Gene3D" id="3.30.1370.60">
    <property type="entry name" value="Hypothetical oxidoreductase yiak, domain 2"/>
    <property type="match status" value="1"/>
</dbReference>
<keyword evidence="2" id="KW-0560">Oxidoreductase</keyword>
<evidence type="ECO:0000313" key="4">
    <source>
        <dbReference type="Proteomes" id="UP000241118"/>
    </source>
</evidence>
<reference evidence="3 4" key="1">
    <citation type="submission" date="2018-03" db="EMBL/GenBank/DDBJ databases">
        <title>Genomic Encyclopedia of Type Strains, Phase III (KMG-III): the genomes of soil and plant-associated and newly described type strains.</title>
        <authorList>
            <person name="Whitman W."/>
        </authorList>
    </citation>
    <scope>NUCLEOTIDE SEQUENCE [LARGE SCALE GENOMIC DNA]</scope>
    <source>
        <strain evidence="3 4">CGMCC 4.7097</strain>
    </source>
</reference>
<accession>A0A2P8HAG3</accession>
<dbReference type="InterPro" id="IPR003767">
    <property type="entry name" value="Malate/L-lactate_DH-like"/>
</dbReference>
<keyword evidence="4" id="KW-1185">Reference proteome</keyword>
<proteinExistence type="inferred from homology"/>
<dbReference type="PANTHER" id="PTHR11091">
    <property type="entry name" value="OXIDOREDUCTASE-RELATED"/>
    <property type="match status" value="1"/>
</dbReference>
<dbReference type="SUPFAM" id="SSF89733">
    <property type="entry name" value="L-sulfolactate dehydrogenase-like"/>
    <property type="match status" value="1"/>
</dbReference>
<dbReference type="Pfam" id="PF02615">
    <property type="entry name" value="Ldh_2"/>
    <property type="match status" value="1"/>
</dbReference>
<evidence type="ECO:0000313" key="3">
    <source>
        <dbReference type="EMBL" id="PSL43169.1"/>
    </source>
</evidence>
<evidence type="ECO:0000256" key="2">
    <source>
        <dbReference type="ARBA" id="ARBA00023002"/>
    </source>
</evidence>
<name>A0A2P8HAG3_SACCR</name>
<dbReference type="GO" id="GO:0016491">
    <property type="term" value="F:oxidoreductase activity"/>
    <property type="evidence" value="ECO:0007669"/>
    <property type="project" value="UniProtKB-KW"/>
</dbReference>